<evidence type="ECO:0000256" key="4">
    <source>
        <dbReference type="ARBA" id="ARBA00022806"/>
    </source>
</evidence>
<dbReference type="InterPro" id="IPR045628">
    <property type="entry name" value="Lhr_WH_dom"/>
</dbReference>
<evidence type="ECO:0000256" key="2">
    <source>
        <dbReference type="ARBA" id="ARBA00022763"/>
    </source>
</evidence>
<keyword evidence="8" id="KW-0413">Isomerase</keyword>
<dbReference type="InterPro" id="IPR027417">
    <property type="entry name" value="P-loop_NTPase"/>
</dbReference>
<evidence type="ECO:0000313" key="12">
    <source>
        <dbReference type="EMBL" id="UOF00533.1"/>
    </source>
</evidence>
<comment type="similarity">
    <text evidence="9">Belongs to the Lhr helicase family. Lhr-Core subfamily.</text>
</comment>
<keyword evidence="13" id="KW-1185">Reference proteome</keyword>
<keyword evidence="12" id="KW-0436">Ligase</keyword>
<keyword evidence="4" id="KW-0347">Helicase</keyword>
<feature type="domain" description="Helicase ATP-binding" evidence="10">
    <location>
        <begin position="26"/>
        <end position="204"/>
    </location>
</feature>
<keyword evidence="7" id="KW-0234">DNA repair</keyword>
<sequence length="813" mass="92050">MKELKPVEDFFKNRGWTPFTFQMEAWKAFLRGESGLLHVPTGSGKTYAAVMGPFAKFLNNPKKGLKALYITPLRALARDLELALLEPIEQEKWPLKIISRTGDTSYSAKKRQLTNPADLMLTTPESLAVLISQPDAEDILKNIEVVILDEWHELMSSKRGSLIELSLSYLRSLNPELQSWAMSASISNLTEAAQVAVGRGQEPKIISGGSDRDLHMDILLPKKIDRFPWAGHLGLTLKEPLLEELNPDISTLIFTNTRSQAEKWYETILSTKPEMEPYLALHHSSLDREEREAVEEGIKNGALKWVVCTSSLDLGVDFQPVERVVQIGSPKMVARMIQRAGRSAHRPGGKSRLLFVPTNSWEILELEAVRKALKGKHIEPRRPLKKPIDVLLQHMMTLACGPGLRMDELTLALKESYSFSEITDEELKWCRQFLTRGGETLQSYPQFHKLIYDEESGKYRPASPAIAKMHRMSIGTIVSQESVQVSYTNRSRIGSVEEGFISKLKKGDVFQFAGKRLELVMLKDMTAYVKSSKATTNVIPSWDGGRFPISETLGQALREVISEKHPGMERLLQPLLGTQREVSRLPTAEMLLIEEWHSKEGEHLFVFPFEGKSVHEGLAQLWGYRFAQRKPSTFSFAVNDYGFEIIGPSDYGFKDLFDDEFFSEHEIVEEIGQSLEIGQLAQRQFRDVAQIAGLVFTGYPGAPKTGRQMQISSSLLFEVFKKHEPNNLLMKQSLDEVLTNSLESGRIKKTLQRLQKMSVEWITLDTPSPLAFPLVVENLAISNLSNESLESKIARLKKSWEKKNEDTSRERRH</sequence>
<dbReference type="InterPro" id="IPR011545">
    <property type="entry name" value="DEAD/DEAH_box_helicase_dom"/>
</dbReference>
<dbReference type="PROSITE" id="PS51192">
    <property type="entry name" value="HELICASE_ATP_BIND_1"/>
    <property type="match status" value="1"/>
</dbReference>
<keyword evidence="3" id="KW-0378">Hydrolase</keyword>
<evidence type="ECO:0000256" key="6">
    <source>
        <dbReference type="ARBA" id="ARBA00023125"/>
    </source>
</evidence>
<dbReference type="Pfam" id="PF00270">
    <property type="entry name" value="DEAD"/>
    <property type="match status" value="1"/>
</dbReference>
<dbReference type="NCBIfam" id="TIGR04121">
    <property type="entry name" value="DEXH_lig_assoc"/>
    <property type="match status" value="1"/>
</dbReference>
<dbReference type="PROSITE" id="PS51194">
    <property type="entry name" value="HELICASE_CTER"/>
    <property type="match status" value="1"/>
</dbReference>
<evidence type="ECO:0000256" key="7">
    <source>
        <dbReference type="ARBA" id="ARBA00023204"/>
    </source>
</evidence>
<dbReference type="PANTHER" id="PTHR47962:SF3">
    <property type="entry name" value="LARGE ATP-DEPENDENT HELICASE-RELATED PROTEIN"/>
    <property type="match status" value="1"/>
</dbReference>
<dbReference type="InterPro" id="IPR013701">
    <property type="entry name" value="Lhr-like_DEAD/DEAH_assoc"/>
</dbReference>
<dbReference type="RefSeq" id="WP_243536592.1">
    <property type="nucleotide sequence ID" value="NZ_CP093442.1"/>
</dbReference>
<evidence type="ECO:0000256" key="9">
    <source>
        <dbReference type="ARBA" id="ARBA00093467"/>
    </source>
</evidence>
<evidence type="ECO:0000256" key="3">
    <source>
        <dbReference type="ARBA" id="ARBA00022801"/>
    </source>
</evidence>
<reference evidence="12" key="1">
    <citation type="submission" date="2022-03" db="EMBL/GenBank/DDBJ databases">
        <title>Genome Identification and Characterization of new species Bdellovibrio reynosense LBG001 sp. nov. from a Mexico soil sample.</title>
        <authorList>
            <person name="Camilli A."/>
            <person name="Ajao Y."/>
            <person name="Guo X."/>
        </authorList>
    </citation>
    <scope>NUCLEOTIDE SEQUENCE</scope>
    <source>
        <strain evidence="12">LBG001</strain>
    </source>
</reference>
<proteinExistence type="inferred from homology"/>
<dbReference type="InterPro" id="IPR014001">
    <property type="entry name" value="Helicase_ATP-bd"/>
</dbReference>
<dbReference type="InterPro" id="IPR001650">
    <property type="entry name" value="Helicase_C-like"/>
</dbReference>
<keyword evidence="1" id="KW-0547">Nucleotide-binding</keyword>
<dbReference type="Pfam" id="PF00271">
    <property type="entry name" value="Helicase_C"/>
    <property type="match status" value="1"/>
</dbReference>
<evidence type="ECO:0000313" key="13">
    <source>
        <dbReference type="Proteomes" id="UP000830116"/>
    </source>
</evidence>
<dbReference type="InterPro" id="IPR052511">
    <property type="entry name" value="ATP-dep_Helicase"/>
</dbReference>
<evidence type="ECO:0000259" key="10">
    <source>
        <dbReference type="PROSITE" id="PS51192"/>
    </source>
</evidence>
<dbReference type="SUPFAM" id="SSF52540">
    <property type="entry name" value="P-loop containing nucleoside triphosphate hydrolases"/>
    <property type="match status" value="1"/>
</dbReference>
<protein>
    <submittedName>
        <fullName evidence="12">Ligase-associated DNA damage response DEXH box helicase</fullName>
    </submittedName>
</protein>
<organism evidence="12 13">
    <name type="scientific">Bdellovibrio reynosensis</name>
    <dbReference type="NCBI Taxonomy" id="2835041"/>
    <lineage>
        <taxon>Bacteria</taxon>
        <taxon>Pseudomonadati</taxon>
        <taxon>Bdellovibrionota</taxon>
        <taxon>Bdellovibrionia</taxon>
        <taxon>Bdellovibrionales</taxon>
        <taxon>Pseudobdellovibrionaceae</taxon>
        <taxon>Bdellovibrio</taxon>
    </lineage>
</organism>
<evidence type="ECO:0000256" key="8">
    <source>
        <dbReference type="ARBA" id="ARBA00023235"/>
    </source>
</evidence>
<evidence type="ECO:0000256" key="5">
    <source>
        <dbReference type="ARBA" id="ARBA00022840"/>
    </source>
</evidence>
<accession>A0ABY4C6C5</accession>
<dbReference type="SMART" id="SM00490">
    <property type="entry name" value="HELICc"/>
    <property type="match status" value="1"/>
</dbReference>
<dbReference type="InterPro" id="IPR026362">
    <property type="entry name" value="DEXH_lig_assoc"/>
</dbReference>
<dbReference type="Pfam" id="PF08494">
    <property type="entry name" value="DEAD_assoc"/>
    <property type="match status" value="1"/>
</dbReference>
<feature type="domain" description="Helicase C-terminal" evidence="11">
    <location>
        <begin position="237"/>
        <end position="399"/>
    </location>
</feature>
<keyword evidence="6" id="KW-0238">DNA-binding</keyword>
<dbReference type="PANTHER" id="PTHR47962">
    <property type="entry name" value="ATP-DEPENDENT HELICASE LHR-RELATED-RELATED"/>
    <property type="match status" value="1"/>
</dbReference>
<dbReference type="CDD" id="cd18796">
    <property type="entry name" value="SF2_C_LHR"/>
    <property type="match status" value="1"/>
</dbReference>
<dbReference type="EMBL" id="CP093442">
    <property type="protein sequence ID" value="UOF00533.1"/>
    <property type="molecule type" value="Genomic_DNA"/>
</dbReference>
<dbReference type="Proteomes" id="UP000830116">
    <property type="component" value="Chromosome"/>
</dbReference>
<dbReference type="SMART" id="SM00487">
    <property type="entry name" value="DEXDc"/>
    <property type="match status" value="1"/>
</dbReference>
<name>A0ABY4C6C5_9BACT</name>
<keyword evidence="5" id="KW-0067">ATP-binding</keyword>
<keyword evidence="2" id="KW-0227">DNA damage</keyword>
<gene>
    <name evidence="12" type="ORF">MNR06_12570</name>
</gene>
<dbReference type="Pfam" id="PF19306">
    <property type="entry name" value="WHD_Lhr"/>
    <property type="match status" value="1"/>
</dbReference>
<dbReference type="Gene3D" id="3.40.50.300">
    <property type="entry name" value="P-loop containing nucleotide triphosphate hydrolases"/>
    <property type="match status" value="2"/>
</dbReference>
<evidence type="ECO:0000259" key="11">
    <source>
        <dbReference type="PROSITE" id="PS51194"/>
    </source>
</evidence>
<dbReference type="PIRSF" id="PIRSF037307">
    <property type="entry name" value="Lhr-like_helic_prd"/>
    <property type="match status" value="1"/>
</dbReference>
<dbReference type="GO" id="GO:0016874">
    <property type="term" value="F:ligase activity"/>
    <property type="evidence" value="ECO:0007669"/>
    <property type="project" value="UniProtKB-KW"/>
</dbReference>
<evidence type="ECO:0000256" key="1">
    <source>
        <dbReference type="ARBA" id="ARBA00022741"/>
    </source>
</evidence>
<dbReference type="InterPro" id="IPR017170">
    <property type="entry name" value="Lhr-like"/>
</dbReference>